<feature type="non-terminal residue" evidence="1">
    <location>
        <position position="1"/>
    </location>
</feature>
<dbReference type="OrthoDB" id="244107at2759"/>
<dbReference type="EMBL" id="ASPP01030298">
    <property type="protein sequence ID" value="ETO04109.1"/>
    <property type="molecule type" value="Genomic_DNA"/>
</dbReference>
<reference evidence="1 2" key="1">
    <citation type="journal article" date="2013" name="Curr. Biol.">
        <title>The Genome of the Foraminiferan Reticulomyxa filosa.</title>
        <authorList>
            <person name="Glockner G."/>
            <person name="Hulsmann N."/>
            <person name="Schleicher M."/>
            <person name="Noegel A.A."/>
            <person name="Eichinger L."/>
            <person name="Gallinger C."/>
            <person name="Pawlowski J."/>
            <person name="Sierra R."/>
            <person name="Euteneuer U."/>
            <person name="Pillet L."/>
            <person name="Moustafa A."/>
            <person name="Platzer M."/>
            <person name="Groth M."/>
            <person name="Szafranski K."/>
            <person name="Schliwa M."/>
        </authorList>
    </citation>
    <scope>NUCLEOTIDE SEQUENCE [LARGE SCALE GENOMIC DNA]</scope>
</reference>
<comment type="caution">
    <text evidence="1">The sequence shown here is derived from an EMBL/GenBank/DDBJ whole genome shotgun (WGS) entry which is preliminary data.</text>
</comment>
<dbReference type="AlphaFoldDB" id="X6LR52"/>
<protein>
    <submittedName>
        <fullName evidence="1">Uncharacterized protein</fullName>
    </submittedName>
</protein>
<organism evidence="1 2">
    <name type="scientific">Reticulomyxa filosa</name>
    <dbReference type="NCBI Taxonomy" id="46433"/>
    <lineage>
        <taxon>Eukaryota</taxon>
        <taxon>Sar</taxon>
        <taxon>Rhizaria</taxon>
        <taxon>Retaria</taxon>
        <taxon>Foraminifera</taxon>
        <taxon>Monothalamids</taxon>
        <taxon>Reticulomyxidae</taxon>
        <taxon>Reticulomyxa</taxon>
    </lineage>
</organism>
<sequence>NNNNNNDNEVISSTNTTTNDFERNKWKHKFGDICKQVLREDKGMWEKWADTIAKEKLLLLILPHLPTDRPQLDPSCYEMILNQMIFLAPKTFLECVKKWPPRIYPIHNIIQKALGRLNEKKQDIHLLQALAELFCAVVV</sequence>
<accession>X6LR52</accession>
<gene>
    <name evidence="1" type="ORF">RFI_33293</name>
</gene>
<evidence type="ECO:0000313" key="2">
    <source>
        <dbReference type="Proteomes" id="UP000023152"/>
    </source>
</evidence>
<dbReference type="Proteomes" id="UP000023152">
    <property type="component" value="Unassembled WGS sequence"/>
</dbReference>
<feature type="non-terminal residue" evidence="1">
    <location>
        <position position="139"/>
    </location>
</feature>
<keyword evidence="2" id="KW-1185">Reference proteome</keyword>
<name>X6LR52_RETFI</name>
<evidence type="ECO:0000313" key="1">
    <source>
        <dbReference type="EMBL" id="ETO04109.1"/>
    </source>
</evidence>
<dbReference type="Pfam" id="PF23556">
    <property type="entry name" value="TPR_Vps41"/>
    <property type="match status" value="1"/>
</dbReference>
<proteinExistence type="predicted"/>